<evidence type="ECO:0000259" key="1">
    <source>
        <dbReference type="PROSITE" id="PS50943"/>
    </source>
</evidence>
<keyword evidence="3" id="KW-1185">Reference proteome</keyword>
<dbReference type="Proteomes" id="UP001317870">
    <property type="component" value="Chromosome"/>
</dbReference>
<organism evidence="2 3">
    <name type="scientific">Nocardia sputorum</name>
    <dbReference type="NCBI Taxonomy" id="2984338"/>
    <lineage>
        <taxon>Bacteria</taxon>
        <taxon>Bacillati</taxon>
        <taxon>Actinomycetota</taxon>
        <taxon>Actinomycetes</taxon>
        <taxon>Mycobacteriales</taxon>
        <taxon>Nocardiaceae</taxon>
        <taxon>Nocardia</taxon>
    </lineage>
</organism>
<reference evidence="2 3" key="1">
    <citation type="submission" date="2022-11" db="EMBL/GenBank/DDBJ databases">
        <title>Genome Sequencing of Nocardia sp. ON39_IFM12276 and assembly.</title>
        <authorList>
            <person name="Shimojima M."/>
            <person name="Toyokawa M."/>
            <person name="Uesaka K."/>
        </authorList>
    </citation>
    <scope>NUCLEOTIDE SEQUENCE [LARGE SCALE GENOMIC DNA]</scope>
    <source>
        <strain evidence="2 3">IFM 12276</strain>
    </source>
</reference>
<protein>
    <recommendedName>
        <fullName evidence="1">HTH cro/C1-type domain-containing protein</fullName>
    </recommendedName>
</protein>
<sequence>MRRERLIEARKATGKTQEQIAEAVGVDRTTLGRWERNEGTPYPAQRPKYAEALGITMDELSAMLSSVPAIEGEVPEWLSTYLGMEQSATSIRTHEPRAVYGLLQIPSYVEALVSRVGISGVSDTYVQQAVDQRLHRQKRVRSGDLVLDVIQPESSLRLRVGTPEVMSTQLRTVAELSELPNVTVRVTTYDAGQYEARRLHAFSLMSHPWGSPRVHIESYGGGRFITDAEEVQYFASAFDHGAKVALSPTESRRFILGLAEEWERKNHG</sequence>
<dbReference type="CDD" id="cd00093">
    <property type="entry name" value="HTH_XRE"/>
    <property type="match status" value="1"/>
</dbReference>
<dbReference type="RefSeq" id="WP_281878889.1">
    <property type="nucleotide sequence ID" value="NZ_AP026978.1"/>
</dbReference>
<proteinExistence type="predicted"/>
<accession>A0ABN6U0S5</accession>
<dbReference type="Pfam" id="PF01381">
    <property type="entry name" value="HTH_3"/>
    <property type="match status" value="1"/>
</dbReference>
<gene>
    <name evidence="2" type="ORF">IFM12276_18520</name>
</gene>
<dbReference type="InterPro" id="IPR043917">
    <property type="entry name" value="DUF5753"/>
</dbReference>
<dbReference type="InterPro" id="IPR010982">
    <property type="entry name" value="Lambda_DNA-bd_dom_sf"/>
</dbReference>
<name>A0ABN6U0S5_9NOCA</name>
<evidence type="ECO:0000313" key="2">
    <source>
        <dbReference type="EMBL" id="BDT98823.1"/>
    </source>
</evidence>
<dbReference type="EMBL" id="AP026978">
    <property type="protein sequence ID" value="BDT98823.1"/>
    <property type="molecule type" value="Genomic_DNA"/>
</dbReference>
<dbReference type="Gene3D" id="1.10.260.40">
    <property type="entry name" value="lambda repressor-like DNA-binding domains"/>
    <property type="match status" value="1"/>
</dbReference>
<dbReference type="SMART" id="SM00530">
    <property type="entry name" value="HTH_XRE"/>
    <property type="match status" value="1"/>
</dbReference>
<evidence type="ECO:0000313" key="3">
    <source>
        <dbReference type="Proteomes" id="UP001317870"/>
    </source>
</evidence>
<dbReference type="Pfam" id="PF19054">
    <property type="entry name" value="DUF5753"/>
    <property type="match status" value="1"/>
</dbReference>
<dbReference type="InterPro" id="IPR001387">
    <property type="entry name" value="Cro/C1-type_HTH"/>
</dbReference>
<dbReference type="SUPFAM" id="SSF47413">
    <property type="entry name" value="lambda repressor-like DNA-binding domains"/>
    <property type="match status" value="1"/>
</dbReference>
<feature type="domain" description="HTH cro/C1-type" evidence="1">
    <location>
        <begin position="6"/>
        <end position="60"/>
    </location>
</feature>
<dbReference type="PROSITE" id="PS50943">
    <property type="entry name" value="HTH_CROC1"/>
    <property type="match status" value="1"/>
</dbReference>